<comment type="subcellular location">
    <subcellularLocation>
        <location evidence="2">Cytoplasm</location>
    </subcellularLocation>
    <subcellularLocation>
        <location evidence="1">Nucleus</location>
    </subcellularLocation>
</comment>
<dbReference type="SUPFAM" id="SSF57667">
    <property type="entry name" value="beta-beta-alpha zinc fingers"/>
    <property type="match status" value="1"/>
</dbReference>
<keyword evidence="4" id="KW-0690">Ribosome biogenesis</keyword>
<reference evidence="14 15" key="1">
    <citation type="journal article" date="2012" name="BMC Genomics">
        <title>Comparative genomic analysis and phylogenetic position of Theileria equi.</title>
        <authorList>
            <person name="Kappmeyer L.S."/>
            <person name="Thiagarajan M."/>
            <person name="Herndon D.R."/>
            <person name="Ramsay J.D."/>
            <person name="Caler E."/>
            <person name="Djikeng A."/>
            <person name="Gillespie J.J."/>
            <person name="Lau A.O."/>
            <person name="Roalson E.H."/>
            <person name="Silva J.C."/>
            <person name="Silva M.G."/>
            <person name="Suarez C.E."/>
            <person name="Ueti M.W."/>
            <person name="Nene V.M."/>
            <person name="Mealey R.H."/>
            <person name="Knowles D.P."/>
            <person name="Brayton K.A."/>
        </authorList>
    </citation>
    <scope>NUCLEOTIDE SEQUENCE [LARGE SCALE GENOMIC DNA]</scope>
    <source>
        <strain evidence="14 15">WA</strain>
    </source>
</reference>
<evidence type="ECO:0000313" key="14">
    <source>
        <dbReference type="EMBL" id="AFZ81457.1"/>
    </source>
</evidence>
<dbReference type="PROSITE" id="PS50171">
    <property type="entry name" value="ZF_MATRIN"/>
    <property type="match status" value="1"/>
</dbReference>
<name>L0B0T4_THEEQ</name>
<evidence type="ECO:0000256" key="3">
    <source>
        <dbReference type="ARBA" id="ARBA00022490"/>
    </source>
</evidence>
<evidence type="ECO:0000256" key="4">
    <source>
        <dbReference type="ARBA" id="ARBA00022517"/>
    </source>
</evidence>
<dbReference type="AlphaFoldDB" id="L0B0T4"/>
<evidence type="ECO:0000256" key="6">
    <source>
        <dbReference type="ARBA" id="ARBA00022771"/>
    </source>
</evidence>
<keyword evidence="6 10" id="KW-0863">Zinc-finger</keyword>
<organism evidence="14 15">
    <name type="scientific">Theileria equi strain WA</name>
    <dbReference type="NCBI Taxonomy" id="1537102"/>
    <lineage>
        <taxon>Eukaryota</taxon>
        <taxon>Sar</taxon>
        <taxon>Alveolata</taxon>
        <taxon>Apicomplexa</taxon>
        <taxon>Aconoidasida</taxon>
        <taxon>Piroplasmida</taxon>
        <taxon>Theileriidae</taxon>
        <taxon>Theileria</taxon>
    </lineage>
</organism>
<dbReference type="Gene3D" id="3.30.160.60">
    <property type="entry name" value="Classic Zinc Finger"/>
    <property type="match status" value="1"/>
</dbReference>
<dbReference type="GO" id="GO:0008270">
    <property type="term" value="F:zinc ion binding"/>
    <property type="evidence" value="ECO:0007669"/>
    <property type="project" value="UniProtKB-KW"/>
</dbReference>
<sequence>MGKRCKKKHKGLGHNRSQKRGVRDLKHRAKDLDQIYESLLKAKSGDNQQEDPQYEVHGQGRFYCQFCDRYFLDEKSIQSHSNEKTHKRRVKALMDFTPHQP</sequence>
<dbReference type="Pfam" id="PF12171">
    <property type="entry name" value="zf-C2H2_jaz"/>
    <property type="match status" value="1"/>
</dbReference>
<keyword evidence="7" id="KW-0862">Zinc</keyword>
<dbReference type="InterPro" id="IPR022755">
    <property type="entry name" value="Znf_C2H2_jaz"/>
</dbReference>
<evidence type="ECO:0000259" key="12">
    <source>
        <dbReference type="PROSITE" id="PS50157"/>
    </source>
</evidence>
<keyword evidence="3" id="KW-0963">Cytoplasm</keyword>
<dbReference type="RefSeq" id="XP_004831123.1">
    <property type="nucleotide sequence ID" value="XM_004831066.1"/>
</dbReference>
<keyword evidence="5" id="KW-0479">Metal-binding</keyword>
<dbReference type="PROSITE" id="PS00028">
    <property type="entry name" value="ZINC_FINGER_C2H2_1"/>
    <property type="match status" value="1"/>
</dbReference>
<dbReference type="GeneID" id="15804702"/>
<dbReference type="PANTHER" id="PTHR46095">
    <property type="entry name" value="ZINC FINGER PROTEIN 593"/>
    <property type="match status" value="1"/>
</dbReference>
<dbReference type="InterPro" id="IPR036236">
    <property type="entry name" value="Znf_C2H2_sf"/>
</dbReference>
<dbReference type="eggNOG" id="KOG3408">
    <property type="taxonomic scope" value="Eukaryota"/>
</dbReference>
<evidence type="ECO:0000313" key="15">
    <source>
        <dbReference type="Proteomes" id="UP000031512"/>
    </source>
</evidence>
<protein>
    <recommendedName>
        <fullName evidence="16">C2H2-type domain-containing protein</fullName>
    </recommendedName>
</protein>
<evidence type="ECO:0000256" key="7">
    <source>
        <dbReference type="ARBA" id="ARBA00022833"/>
    </source>
</evidence>
<evidence type="ECO:0000256" key="2">
    <source>
        <dbReference type="ARBA" id="ARBA00004496"/>
    </source>
</evidence>
<dbReference type="InterPro" id="IPR003604">
    <property type="entry name" value="Matrin/U1-like-C_Znf_C2H2"/>
</dbReference>
<evidence type="ECO:0000256" key="1">
    <source>
        <dbReference type="ARBA" id="ARBA00004123"/>
    </source>
</evidence>
<dbReference type="SMART" id="SM00451">
    <property type="entry name" value="ZnF_U1"/>
    <property type="match status" value="1"/>
</dbReference>
<gene>
    <name evidence="14" type="ORF">BEWA_008680</name>
</gene>
<dbReference type="GO" id="GO:0005737">
    <property type="term" value="C:cytoplasm"/>
    <property type="evidence" value="ECO:0007669"/>
    <property type="project" value="UniProtKB-SubCell"/>
</dbReference>
<dbReference type="GO" id="GO:0003676">
    <property type="term" value="F:nucleic acid binding"/>
    <property type="evidence" value="ECO:0007669"/>
    <property type="project" value="InterPro"/>
</dbReference>
<dbReference type="InterPro" id="IPR051879">
    <property type="entry name" value="C2H2-ZF_Maturation_Protein"/>
</dbReference>
<dbReference type="PROSITE" id="PS50157">
    <property type="entry name" value="ZINC_FINGER_C2H2_2"/>
    <property type="match status" value="1"/>
</dbReference>
<feature type="domain" description="C2H2-type" evidence="12">
    <location>
        <begin position="62"/>
        <end position="91"/>
    </location>
</feature>
<evidence type="ECO:0000256" key="5">
    <source>
        <dbReference type="ARBA" id="ARBA00022723"/>
    </source>
</evidence>
<evidence type="ECO:0008006" key="16">
    <source>
        <dbReference type="Google" id="ProtNLM"/>
    </source>
</evidence>
<keyword evidence="8" id="KW-0539">Nucleus</keyword>
<feature type="domain" description="Matrin-type" evidence="13">
    <location>
        <begin position="62"/>
        <end position="92"/>
    </location>
</feature>
<dbReference type="EMBL" id="CP001670">
    <property type="protein sequence ID" value="AFZ81457.1"/>
    <property type="molecule type" value="Genomic_DNA"/>
</dbReference>
<evidence type="ECO:0000256" key="10">
    <source>
        <dbReference type="PROSITE-ProRule" id="PRU00042"/>
    </source>
</evidence>
<dbReference type="InterPro" id="IPR013087">
    <property type="entry name" value="Znf_C2H2_type"/>
</dbReference>
<evidence type="ECO:0000259" key="13">
    <source>
        <dbReference type="PROSITE" id="PS50171"/>
    </source>
</evidence>
<dbReference type="Proteomes" id="UP000031512">
    <property type="component" value="Chromosome 3"/>
</dbReference>
<proteinExistence type="inferred from homology"/>
<dbReference type="InterPro" id="IPR000690">
    <property type="entry name" value="Matrin/U1-C_Znf_C2H2"/>
</dbReference>
<accession>L0B0T4</accession>
<dbReference type="VEuPathDB" id="PiroplasmaDB:BEWA_008680"/>
<dbReference type="STRING" id="1537102.L0B0T4"/>
<evidence type="ECO:0000256" key="11">
    <source>
        <dbReference type="SAM" id="MobiDB-lite"/>
    </source>
</evidence>
<dbReference type="OrthoDB" id="24683at2759"/>
<comment type="similarity">
    <text evidence="9">Belongs to the ZNF593/BUD20 C2H2-type zinc-finger protein family.</text>
</comment>
<evidence type="ECO:0000256" key="8">
    <source>
        <dbReference type="ARBA" id="ARBA00023242"/>
    </source>
</evidence>
<evidence type="ECO:0000256" key="9">
    <source>
        <dbReference type="ARBA" id="ARBA00038064"/>
    </source>
</evidence>
<dbReference type="KEGG" id="beq:BEWA_008680"/>
<dbReference type="GO" id="GO:0005634">
    <property type="term" value="C:nucleus"/>
    <property type="evidence" value="ECO:0007669"/>
    <property type="project" value="UniProtKB-SubCell"/>
</dbReference>
<dbReference type="PANTHER" id="PTHR46095:SF1">
    <property type="entry name" value="ZINC FINGER PROTEIN 593"/>
    <property type="match status" value="1"/>
</dbReference>
<feature type="region of interest" description="Disordered" evidence="11">
    <location>
        <begin position="1"/>
        <end position="24"/>
    </location>
</feature>
<keyword evidence="15" id="KW-1185">Reference proteome</keyword>
<dbReference type="GO" id="GO:0042254">
    <property type="term" value="P:ribosome biogenesis"/>
    <property type="evidence" value="ECO:0007669"/>
    <property type="project" value="UniProtKB-KW"/>
</dbReference>